<dbReference type="OrthoDB" id="9811153at2"/>
<protein>
    <submittedName>
        <fullName evidence="2">Cupin domain-containing protein</fullName>
    </submittedName>
</protein>
<dbReference type="Gene3D" id="2.60.120.10">
    <property type="entry name" value="Jelly Rolls"/>
    <property type="match status" value="1"/>
</dbReference>
<dbReference type="AlphaFoldDB" id="A0A545SQP5"/>
<dbReference type="InterPro" id="IPR052535">
    <property type="entry name" value="Bacilysin_H2HPP_isomerase"/>
</dbReference>
<keyword evidence="3" id="KW-1185">Reference proteome</keyword>
<organism evidence="2 3">
    <name type="scientific">Exilibacterium tricleocarpae</name>
    <dbReference type="NCBI Taxonomy" id="2591008"/>
    <lineage>
        <taxon>Bacteria</taxon>
        <taxon>Pseudomonadati</taxon>
        <taxon>Pseudomonadota</taxon>
        <taxon>Gammaproteobacteria</taxon>
        <taxon>Cellvibrionales</taxon>
        <taxon>Cellvibrionaceae</taxon>
        <taxon>Exilibacterium</taxon>
    </lineage>
</organism>
<dbReference type="PANTHER" id="PTHR40112:SF1">
    <property type="entry name" value="H2HPP ISOMERASE"/>
    <property type="match status" value="1"/>
</dbReference>
<dbReference type="Pfam" id="PF07883">
    <property type="entry name" value="Cupin_2"/>
    <property type="match status" value="1"/>
</dbReference>
<dbReference type="PIRSF" id="PIRSF029883">
    <property type="entry name" value="KdgF"/>
    <property type="match status" value="1"/>
</dbReference>
<dbReference type="Proteomes" id="UP000319732">
    <property type="component" value="Unassembled WGS sequence"/>
</dbReference>
<dbReference type="InterPro" id="IPR013096">
    <property type="entry name" value="Cupin_2"/>
</dbReference>
<feature type="domain" description="Cupin type-2" evidence="1">
    <location>
        <begin position="34"/>
        <end position="97"/>
    </location>
</feature>
<accession>A0A545SQP5</accession>
<dbReference type="CDD" id="cd02238">
    <property type="entry name" value="cupin_KdgF"/>
    <property type="match status" value="1"/>
</dbReference>
<dbReference type="EMBL" id="VHSG01000035">
    <property type="protein sequence ID" value="TQV67288.1"/>
    <property type="molecule type" value="Genomic_DNA"/>
</dbReference>
<dbReference type="RefSeq" id="WP_142929787.1">
    <property type="nucleotide sequence ID" value="NZ_ML660111.1"/>
</dbReference>
<gene>
    <name evidence="2" type="ORF">FKG94_25505</name>
</gene>
<evidence type="ECO:0000313" key="3">
    <source>
        <dbReference type="Proteomes" id="UP000319732"/>
    </source>
</evidence>
<evidence type="ECO:0000313" key="2">
    <source>
        <dbReference type="EMBL" id="TQV67288.1"/>
    </source>
</evidence>
<dbReference type="InterPro" id="IPR014710">
    <property type="entry name" value="RmlC-like_jellyroll"/>
</dbReference>
<name>A0A545SQP5_9GAMM</name>
<comment type="caution">
    <text evidence="2">The sequence shown here is derived from an EMBL/GenBank/DDBJ whole genome shotgun (WGS) entry which is preliminary data.</text>
</comment>
<reference evidence="2 3" key="1">
    <citation type="submission" date="2019-06" db="EMBL/GenBank/DDBJ databases">
        <title>Whole genome sequence for Cellvibrionaceae sp. R142.</title>
        <authorList>
            <person name="Wang G."/>
        </authorList>
    </citation>
    <scope>NUCLEOTIDE SEQUENCE [LARGE SCALE GENOMIC DNA]</scope>
    <source>
        <strain evidence="2 3">R142</strain>
    </source>
</reference>
<dbReference type="InterPro" id="IPR011051">
    <property type="entry name" value="RmlC_Cupin_sf"/>
</dbReference>
<dbReference type="InterPro" id="IPR025499">
    <property type="entry name" value="KdgF"/>
</dbReference>
<sequence length="110" mass="12047">MSLFFKTEEQPWEVVGEGIKRQIVGYTDELMAVHVCFAKGAVGELHSHDEHDQVAFVAAGSFEVTVDGVTKVLRKGDAYTAPKNVLHGAVALEDDSVLIDVFSPKRAEFL</sequence>
<evidence type="ECO:0000259" key="1">
    <source>
        <dbReference type="Pfam" id="PF07883"/>
    </source>
</evidence>
<dbReference type="PANTHER" id="PTHR40112">
    <property type="entry name" value="H2HPP ISOMERASE"/>
    <property type="match status" value="1"/>
</dbReference>
<proteinExistence type="predicted"/>
<dbReference type="SUPFAM" id="SSF51182">
    <property type="entry name" value="RmlC-like cupins"/>
    <property type="match status" value="1"/>
</dbReference>